<dbReference type="EMBL" id="AP006499">
    <property type="protein sequence ID" value="BAM82150.1"/>
    <property type="molecule type" value="Genomic_DNA"/>
</dbReference>
<evidence type="ECO:0000256" key="5">
    <source>
        <dbReference type="SAM" id="MobiDB-lite"/>
    </source>
</evidence>
<feature type="compositionally biased region" description="Basic and acidic residues" evidence="5">
    <location>
        <begin position="1210"/>
        <end position="1219"/>
    </location>
</feature>
<dbReference type="Pfam" id="PF13515">
    <property type="entry name" value="FUSC_2"/>
    <property type="match status" value="1"/>
</dbReference>
<feature type="region of interest" description="Disordered" evidence="5">
    <location>
        <begin position="1308"/>
        <end position="1340"/>
    </location>
</feature>
<feature type="transmembrane region" description="Helical" evidence="6">
    <location>
        <begin position="90"/>
        <end position="107"/>
    </location>
</feature>
<keyword evidence="9" id="KW-1185">Reference proteome</keyword>
<feature type="region of interest" description="Disordered" evidence="5">
    <location>
        <begin position="230"/>
        <end position="249"/>
    </location>
</feature>
<dbReference type="PANTHER" id="PTHR47804">
    <property type="entry name" value="60S RIBOSOMAL PROTEIN L19"/>
    <property type="match status" value="1"/>
</dbReference>
<feature type="transmembrane region" description="Helical" evidence="6">
    <location>
        <begin position="646"/>
        <end position="666"/>
    </location>
</feature>
<proteinExistence type="predicted"/>
<feature type="transmembrane region" description="Helical" evidence="6">
    <location>
        <begin position="40"/>
        <end position="60"/>
    </location>
</feature>
<feature type="transmembrane region" description="Helical" evidence="6">
    <location>
        <begin position="699"/>
        <end position="719"/>
    </location>
</feature>
<keyword evidence="3 6" id="KW-1133">Transmembrane helix</keyword>
<dbReference type="HOGENOM" id="CLU_253016_0_0_1"/>
<feature type="region of interest" description="Disordered" evidence="5">
    <location>
        <begin position="1148"/>
        <end position="1221"/>
    </location>
</feature>
<feature type="transmembrane region" description="Helical" evidence="6">
    <location>
        <begin position="67"/>
        <end position="84"/>
    </location>
</feature>
<organism evidence="8 9">
    <name type="scientific">Cyanidioschyzon merolae (strain NIES-3377 / 10D)</name>
    <name type="common">Unicellular red alga</name>
    <dbReference type="NCBI Taxonomy" id="280699"/>
    <lineage>
        <taxon>Eukaryota</taxon>
        <taxon>Rhodophyta</taxon>
        <taxon>Bangiophyceae</taxon>
        <taxon>Cyanidiales</taxon>
        <taxon>Cyanidiaceae</taxon>
        <taxon>Cyanidioschyzon</taxon>
    </lineage>
</organism>
<protein>
    <recommendedName>
        <fullName evidence="7">Integral membrane bound transporter domain-containing protein</fullName>
    </recommendedName>
</protein>
<reference evidence="8 9" key="1">
    <citation type="journal article" date="2004" name="Nature">
        <title>Genome sequence of the ultrasmall unicellular red alga Cyanidioschyzon merolae 10D.</title>
        <authorList>
            <person name="Matsuzaki M."/>
            <person name="Misumi O."/>
            <person name="Shin-i T."/>
            <person name="Maruyama S."/>
            <person name="Takahara M."/>
            <person name="Miyagishima S."/>
            <person name="Mori T."/>
            <person name="Nishida K."/>
            <person name="Yagisawa F."/>
            <person name="Nishida K."/>
            <person name="Yoshida Y."/>
            <person name="Nishimura Y."/>
            <person name="Nakao S."/>
            <person name="Kobayashi T."/>
            <person name="Momoyama Y."/>
            <person name="Higashiyama T."/>
            <person name="Minoda A."/>
            <person name="Sano M."/>
            <person name="Nomoto H."/>
            <person name="Oishi K."/>
            <person name="Hayashi H."/>
            <person name="Ohta F."/>
            <person name="Nishizaka S."/>
            <person name="Haga S."/>
            <person name="Miura S."/>
            <person name="Morishita T."/>
            <person name="Kabeya Y."/>
            <person name="Terasawa K."/>
            <person name="Suzuki Y."/>
            <person name="Ishii Y."/>
            <person name="Asakawa S."/>
            <person name="Takano H."/>
            <person name="Ohta N."/>
            <person name="Kuroiwa H."/>
            <person name="Tanaka K."/>
            <person name="Shimizu N."/>
            <person name="Sugano S."/>
            <person name="Sato N."/>
            <person name="Nozaki H."/>
            <person name="Ogasawara N."/>
            <person name="Kohara Y."/>
            <person name="Kuroiwa T."/>
        </authorList>
    </citation>
    <scope>NUCLEOTIDE SEQUENCE [LARGE SCALE GENOMIC DNA]</scope>
    <source>
        <strain evidence="8 9">10D</strain>
    </source>
</reference>
<feature type="transmembrane region" description="Helical" evidence="6">
    <location>
        <begin position="114"/>
        <end position="133"/>
    </location>
</feature>
<feature type="transmembrane region" description="Helical" evidence="6">
    <location>
        <begin position="171"/>
        <end position="192"/>
    </location>
</feature>
<dbReference type="STRING" id="280699.M1V6F5"/>
<reference evidence="8 9" key="2">
    <citation type="journal article" date="2007" name="BMC Biol.">
        <title>A 100%-complete sequence reveals unusually simple genomic features in the hot-spring red alga Cyanidioschyzon merolae.</title>
        <authorList>
            <person name="Nozaki H."/>
            <person name="Takano H."/>
            <person name="Misumi O."/>
            <person name="Terasawa K."/>
            <person name="Matsuzaki M."/>
            <person name="Maruyama S."/>
            <person name="Nishida K."/>
            <person name="Yagisawa F."/>
            <person name="Yoshida Y."/>
            <person name="Fujiwara T."/>
            <person name="Takio S."/>
            <person name="Tamura K."/>
            <person name="Chung S.J."/>
            <person name="Nakamura S."/>
            <person name="Kuroiwa H."/>
            <person name="Tanaka K."/>
            <person name="Sato N."/>
            <person name="Kuroiwa T."/>
        </authorList>
    </citation>
    <scope>NUCLEOTIDE SEQUENCE [LARGE SCALE GENOMIC DNA]</scope>
    <source>
        <strain evidence="8 9">10D</strain>
    </source>
</reference>
<dbReference type="KEGG" id="cme:CYME_CMQ267C"/>
<feature type="transmembrane region" description="Helical" evidence="6">
    <location>
        <begin position="7"/>
        <end position="28"/>
    </location>
</feature>
<dbReference type="eggNOG" id="ENOG502SZW8">
    <property type="taxonomic scope" value="Eukaryota"/>
</dbReference>
<feature type="domain" description="Integral membrane bound transporter" evidence="7">
    <location>
        <begin position="619"/>
        <end position="748"/>
    </location>
</feature>
<evidence type="ECO:0000256" key="1">
    <source>
        <dbReference type="ARBA" id="ARBA00004141"/>
    </source>
</evidence>
<dbReference type="GeneID" id="16996214"/>
<comment type="subcellular location">
    <subcellularLocation>
        <location evidence="1">Membrane</location>
        <topology evidence="1">Multi-pass membrane protein</topology>
    </subcellularLocation>
</comment>
<evidence type="ECO:0000313" key="8">
    <source>
        <dbReference type="EMBL" id="BAM82150.1"/>
    </source>
</evidence>
<dbReference type="OMA" id="HASNESK"/>
<feature type="transmembrane region" description="Helical" evidence="6">
    <location>
        <begin position="591"/>
        <end position="611"/>
    </location>
</feature>
<feature type="transmembrane region" description="Helical" evidence="6">
    <location>
        <begin position="731"/>
        <end position="752"/>
    </location>
</feature>
<evidence type="ECO:0000313" key="9">
    <source>
        <dbReference type="Proteomes" id="UP000007014"/>
    </source>
</evidence>
<feature type="transmembrane region" description="Helical" evidence="6">
    <location>
        <begin position="673"/>
        <end position="693"/>
    </location>
</feature>
<dbReference type="InterPro" id="IPR049453">
    <property type="entry name" value="Memb_transporter_dom"/>
</dbReference>
<keyword evidence="4 6" id="KW-0472">Membrane</keyword>
<feature type="compositionally biased region" description="Basic residues" evidence="5">
    <location>
        <begin position="1331"/>
        <end position="1340"/>
    </location>
</feature>
<evidence type="ECO:0000256" key="6">
    <source>
        <dbReference type="SAM" id="Phobius"/>
    </source>
</evidence>
<dbReference type="InterPro" id="IPR052430">
    <property type="entry name" value="IVT-Associated"/>
</dbReference>
<feature type="compositionally biased region" description="Polar residues" evidence="5">
    <location>
        <begin position="1183"/>
        <end position="1193"/>
    </location>
</feature>
<evidence type="ECO:0000256" key="2">
    <source>
        <dbReference type="ARBA" id="ARBA00022692"/>
    </source>
</evidence>
<dbReference type="RefSeq" id="XP_005538186.1">
    <property type="nucleotide sequence ID" value="XM_005538129.1"/>
</dbReference>
<keyword evidence="2 6" id="KW-0812">Transmembrane</keyword>
<gene>
    <name evidence="8" type="ORF">CYME_CMQ267C</name>
</gene>
<dbReference type="OrthoDB" id="68611at2759"/>
<dbReference type="PANTHER" id="PTHR47804:SF3">
    <property type="entry name" value="PROTEIN BRE4"/>
    <property type="match status" value="1"/>
</dbReference>
<dbReference type="Gramene" id="CMQ267CT">
    <property type="protein sequence ID" value="CMQ267CT"/>
    <property type="gene ID" value="CMQ267C"/>
</dbReference>
<accession>M1V6F5</accession>
<sequence>MFIFHPNVVRAALAAKLTLGFFLTSLLVTVNDFREQLSCWAPLLYTILVGPLSEFSYTGAIQRTVSGLLYGSLLGTACAAVVFFLARYYVWLRVICIFVIFIPISILRLSDQHALFSIFTAVALGLVLNAALVSQALESDTSTASNIGRSLAETTSSVQSLMRQFCISASVAYVVGVFIGVVVLPVPASAALRDRLERVLQELGKQASALASELFGLVAQAEGAWREIQRHSKKTSGEAASTEELQDSDGMLSATTTTMATSAQSPLSGLRGNGKRVEQCFSVDFTFLDEEDYAALHEEGALFLQEQVWELQSLVGFAYREWTFPEVTCDLSITAWARMILAVREIVSRLAGVECILSERRRRSGYSMGLALDQLFRQSLVDVMRMWAIISASCYQLSGMLADSHWRWYRWTAQRHLGKRSRHRAFSVLKTLLETKSLMRIRQSALASGLVGYEKYWQQMMMLYQQQQQHDHCNDRNAYKLDRNGSRCTALFAEDVSAAWFSAIMMHRILDAVLEAYHAAEAFAPPPETSALPLSGRLRSGADRVRTLLFNLVSEFFALPIQIGTDVLQLGLRLRVLRWNDVREMLRTHHWQVVFFWKFFLLSATTLSVVTSIPNKTALRSDWNIIWLYYSVIITARPTTESAVSIGLMRVSGTIIGAALGFLVMFRPVIGTNAYAVTALSVFVLYILFYLAHLNRHKWLQYASRVGVLTYTLVVMCQYQGVNYVAQWQYALSRCVMTCAGVLLAVLVVAALSPRMAVRESRQTLGQVFRAAAEAARSFHAVYVTRDTSTQLPARLDPAFLLEHYSNFSSLMRSPSLVTLLREHDAADETRQRRAARATTANAAADAEATSTQALNSFSDRAASLLLQRITTDLMVARAAVRPAFGGNTQFTMWRSGLFSAPQYILRGIDSSWLLLLRLEVIEGVLERPPIYTNRYTGAAIRLFIQPLESEWRALFDALHALSEAIHAYLSAFSLWHDLGLERACRCGSCWRHDAEEVHVASTARADALSDRSLPASQQTTELDAKDVQYGGERLRRAIVDARGHEEWLDAHVADALLLFRKRRARLWSSLTKRRNRVRRVALSRSLNKQERQVVDFVGALFLAQEEAERMNFPGMVPEQDSDPAISKPADVASAIARLDSATGRMRAVELPPGEPSPSSTTARLEAGSQLPGRQLLEMEDTGTASKIQSLAESTRRSEAHTSGGYAPQQRDERQRHDSAVSPMEEIAPRYNSSATAVAAAAVAVADDDDDALDQTTGIVERVPRHVPGGEHEALPLYPSTHSEMKLRISSLAGSRAAATADAGLGVAAEHPTDTSPNAIEQAAQPVREKGGRRRHRRVHHRIPPDEEESIVRELSQLATYTEAHPLFASSIQKPIHTSHAIGLPIDDFVHFSSYLFALRETLNVFDFAARMIARQPAMSSP</sequence>
<evidence type="ECO:0000259" key="7">
    <source>
        <dbReference type="Pfam" id="PF13515"/>
    </source>
</evidence>
<evidence type="ECO:0000256" key="4">
    <source>
        <dbReference type="ARBA" id="ARBA00023136"/>
    </source>
</evidence>
<name>M1V6F5_CYAM1</name>
<dbReference type="GO" id="GO:0016020">
    <property type="term" value="C:membrane"/>
    <property type="evidence" value="ECO:0007669"/>
    <property type="project" value="UniProtKB-SubCell"/>
</dbReference>
<dbReference type="Proteomes" id="UP000007014">
    <property type="component" value="Chromosome 17"/>
</dbReference>
<evidence type="ECO:0000256" key="3">
    <source>
        <dbReference type="ARBA" id="ARBA00022989"/>
    </source>
</evidence>